<evidence type="ECO:0000256" key="5">
    <source>
        <dbReference type="ARBA" id="ARBA00023136"/>
    </source>
</evidence>
<evidence type="ECO:0000256" key="8">
    <source>
        <dbReference type="PROSITE-ProRule" id="PRU00124"/>
    </source>
</evidence>
<dbReference type="GO" id="GO:0016192">
    <property type="term" value="P:vesicle-mediated transport"/>
    <property type="evidence" value="ECO:0007669"/>
    <property type="project" value="UniProtKB-ARBA"/>
</dbReference>
<feature type="disulfide bond" evidence="8">
    <location>
        <begin position="223"/>
        <end position="235"/>
    </location>
</feature>
<dbReference type="InterPro" id="IPR002172">
    <property type="entry name" value="LDrepeatLR_classA_rpt"/>
</dbReference>
<keyword evidence="5" id="KW-0472">Membrane</keyword>
<proteinExistence type="predicted"/>
<keyword evidence="2" id="KW-0812">Transmembrane</keyword>
<comment type="caution">
    <text evidence="11">The sequence shown here is derived from an EMBL/GenBank/DDBJ whole genome shotgun (WGS) entry which is preliminary data.</text>
</comment>
<reference evidence="11" key="1">
    <citation type="submission" date="2021-02" db="EMBL/GenBank/DDBJ databases">
        <authorList>
            <person name="Nowell W R."/>
        </authorList>
    </citation>
    <scope>NUCLEOTIDE SEQUENCE</scope>
</reference>
<feature type="chain" id="PRO_5035598474" description="EGF-like domain-containing protein" evidence="9">
    <location>
        <begin position="23"/>
        <end position="1280"/>
    </location>
</feature>
<evidence type="ECO:0000256" key="2">
    <source>
        <dbReference type="ARBA" id="ARBA00022692"/>
    </source>
</evidence>
<evidence type="ECO:0000256" key="9">
    <source>
        <dbReference type="SAM" id="SignalP"/>
    </source>
</evidence>
<keyword evidence="7" id="KW-0245">EGF-like domain</keyword>
<dbReference type="EMBL" id="CAJNOG010000052">
    <property type="protein sequence ID" value="CAF0850143.1"/>
    <property type="molecule type" value="Genomic_DNA"/>
</dbReference>
<keyword evidence="3" id="KW-0677">Repeat</keyword>
<dbReference type="Proteomes" id="UP000663844">
    <property type="component" value="Unassembled WGS sequence"/>
</dbReference>
<comment type="subcellular location">
    <subcellularLocation>
        <location evidence="1">Membrane</location>
        <topology evidence="1">Single-pass membrane protein</topology>
    </subcellularLocation>
</comment>
<organism evidence="11 13">
    <name type="scientific">Adineta steineri</name>
    <dbReference type="NCBI Taxonomy" id="433720"/>
    <lineage>
        <taxon>Eukaryota</taxon>
        <taxon>Metazoa</taxon>
        <taxon>Spiralia</taxon>
        <taxon>Gnathifera</taxon>
        <taxon>Rotifera</taxon>
        <taxon>Eurotatoria</taxon>
        <taxon>Bdelloidea</taxon>
        <taxon>Adinetida</taxon>
        <taxon>Adinetidae</taxon>
        <taxon>Adineta</taxon>
    </lineage>
</organism>
<evidence type="ECO:0000313" key="13">
    <source>
        <dbReference type="Proteomes" id="UP000663845"/>
    </source>
</evidence>
<evidence type="ECO:0000256" key="3">
    <source>
        <dbReference type="ARBA" id="ARBA00022737"/>
    </source>
</evidence>
<dbReference type="SMART" id="SM00181">
    <property type="entry name" value="EGF"/>
    <property type="match status" value="4"/>
</dbReference>
<dbReference type="SUPFAM" id="SSF57196">
    <property type="entry name" value="EGF/Laminin"/>
    <property type="match status" value="1"/>
</dbReference>
<keyword evidence="6 7" id="KW-1015">Disulfide bond</keyword>
<dbReference type="SUPFAM" id="SSF57424">
    <property type="entry name" value="LDL receptor-like module"/>
    <property type="match status" value="1"/>
</dbReference>
<dbReference type="GO" id="GO:0005886">
    <property type="term" value="C:plasma membrane"/>
    <property type="evidence" value="ECO:0007669"/>
    <property type="project" value="TreeGrafter"/>
</dbReference>
<dbReference type="PRINTS" id="PR00261">
    <property type="entry name" value="LDLRECEPTOR"/>
</dbReference>
<feature type="disulfide bond" evidence="8">
    <location>
        <begin position="685"/>
        <end position="700"/>
    </location>
</feature>
<feature type="domain" description="EGF-like" evidence="10">
    <location>
        <begin position="1005"/>
        <end position="1046"/>
    </location>
</feature>
<evidence type="ECO:0000256" key="4">
    <source>
        <dbReference type="ARBA" id="ARBA00022989"/>
    </source>
</evidence>
<dbReference type="EMBL" id="CAJOAZ010000701">
    <property type="protein sequence ID" value="CAF3699208.1"/>
    <property type="molecule type" value="Genomic_DNA"/>
</dbReference>
<evidence type="ECO:0000313" key="11">
    <source>
        <dbReference type="EMBL" id="CAF0850143.1"/>
    </source>
</evidence>
<dbReference type="InterPro" id="IPR050685">
    <property type="entry name" value="LDLR"/>
</dbReference>
<dbReference type="Pfam" id="PF00008">
    <property type="entry name" value="EGF"/>
    <property type="match status" value="1"/>
</dbReference>
<keyword evidence="4" id="KW-1133">Transmembrane helix</keyword>
<protein>
    <recommendedName>
        <fullName evidence="10">EGF-like domain-containing protein</fullName>
    </recommendedName>
</protein>
<dbReference type="Gene3D" id="4.10.400.10">
    <property type="entry name" value="Low-density Lipoprotein Receptor"/>
    <property type="match status" value="1"/>
</dbReference>
<dbReference type="InterPro" id="IPR000742">
    <property type="entry name" value="EGF"/>
</dbReference>
<dbReference type="Gene3D" id="2.10.25.10">
    <property type="entry name" value="Laminin"/>
    <property type="match status" value="2"/>
</dbReference>
<dbReference type="CDD" id="cd00112">
    <property type="entry name" value="LDLa"/>
    <property type="match status" value="1"/>
</dbReference>
<dbReference type="SMART" id="SM00192">
    <property type="entry name" value="LDLa"/>
    <property type="match status" value="7"/>
</dbReference>
<dbReference type="CDD" id="cd00054">
    <property type="entry name" value="EGF_CA"/>
    <property type="match status" value="1"/>
</dbReference>
<dbReference type="InterPro" id="IPR036055">
    <property type="entry name" value="LDL_receptor-like_sf"/>
</dbReference>
<feature type="disulfide bond" evidence="7">
    <location>
        <begin position="1036"/>
        <end position="1045"/>
    </location>
</feature>
<dbReference type="Proteomes" id="UP000663845">
    <property type="component" value="Unassembled WGS sequence"/>
</dbReference>
<comment type="caution">
    <text evidence="7">Lacks conserved residue(s) required for the propagation of feature annotation.</text>
</comment>
<feature type="signal peptide" evidence="9">
    <location>
        <begin position="1"/>
        <end position="22"/>
    </location>
</feature>
<keyword evidence="9" id="KW-0732">Signal</keyword>
<dbReference type="PROSITE" id="PS50026">
    <property type="entry name" value="EGF_3"/>
    <property type="match status" value="1"/>
</dbReference>
<accession>A0A813VZ41</accession>
<dbReference type="PANTHER" id="PTHR24270">
    <property type="entry name" value="LOW-DENSITY LIPOPROTEIN RECEPTOR-RELATED"/>
    <property type="match status" value="1"/>
</dbReference>
<dbReference type="PROSITE" id="PS00022">
    <property type="entry name" value="EGF_1"/>
    <property type="match status" value="4"/>
</dbReference>
<evidence type="ECO:0000259" key="10">
    <source>
        <dbReference type="PROSITE" id="PS50026"/>
    </source>
</evidence>
<evidence type="ECO:0000256" key="7">
    <source>
        <dbReference type="PROSITE-ProRule" id="PRU00076"/>
    </source>
</evidence>
<gene>
    <name evidence="11" type="ORF">JYZ213_LOCUS7851</name>
    <name evidence="12" type="ORF">OXD698_LOCUS12158</name>
</gene>
<evidence type="ECO:0000313" key="12">
    <source>
        <dbReference type="EMBL" id="CAF3699208.1"/>
    </source>
</evidence>
<dbReference type="AlphaFoldDB" id="A0A813VZ41"/>
<dbReference type="PROSITE" id="PS50068">
    <property type="entry name" value="LDLRA_2"/>
    <property type="match status" value="2"/>
</dbReference>
<sequence length="1280" mass="147369">MLLLRVLQWSLYLYLVSKVTSAGQFNLHHTHGISENNHKTGIQHSCLYHATAPIDDKKISYQIIRYCLSEWASEWNIENNRDQNFTFSELRNRNITSQQLYLWSAPIDLIERYQFYLNQPLNSTKTDIETELFYNCTFPWFGPVCQYMFDQYESNHSSFAAMIHDFYQNGNDMNLLTCYTHLQCDRGTSLICLDWTDICNGIIDCLDGGQDEQYCWQFEVNDCLDNEYRCLNGQCVPENFYNDDDDAQNPDCVDGSDEKFEFDKRNRCARREPTFHCEEATCHITPTIDIREFKTLSSSSCVNERGKLLMQAMLSVKENSVNDTCWRALMCMAFTLLIIYDSPCYNFCHRELCIELIKSNCPDLILLPAMPLLFGHVQLVYTNKIIEHLVGILTPTYVCYNNQHCSEMPTTITLPSLNNATCRRYSELPYPLTDMITEWDIIFSHVQSVFRTCTPIVNNYSTFCNISTMYQCFGSSKCVSIYRLNDGIRDCYHEDDENFVATAEQSLLKPFRNCYKCQHSNKCINHYFLNDGLSQCPQQDDETNDHSVIKHVSFQTICDGFTELWPVTIEGREETDETQCEHWPCNNIYTQCDGIWNCLNGADELNCNTTLPQSNCTSHQHLCVSPITNKFMCLPIEQASDGIIDCLGATDEPRKCRTSQLTRTFFTFYCVNDGQRPCIFYNSPCNGYTECKYGEDEESCEPDDYQRSCSNKDKPFPSDVKLFFCHRLEEYMKRSQVPFLLGPTNKFIRQTDVPKHKQNTLLSSASITRATSQREYRCHRGIDIRIWLGSKKNSTTTSCLCPPNYYGNTCQYQNQRVSLTIQIRAPPNDGRTPFAFVVSLIDNDDQVINSYEQFTYLSAKTCPRKISIYLLYLTRPKNMTKHYSIHINAYEKISLVHRTGWLLPFNFPFLPVHRIATILTIPARNDIAKSCLNHLCIHGQCTKYANNNTIDTSFCLCNQGWTGRYCNISYTCNCANNSLCAGVLAENQSICVCPLGIFGERCFLNNIVCQSNPCDNRGQCMPVDENIASNKFTCICPEGFSGDTCQINDTKIVVSFEKGIALSQSIIVHFIQAFKYKFHERSTIFKKILVDQNSATIYWSYPFVVMLIETSESTYYLTVAQEAYVASTTVMSTINPSHRCAHINELFNETFVKSHILHRIKYYHTPCQNRSPRLFCFYDDIHICLCTSFEQKRLANCFEFDHHMKHDCIGQNTCENGAKCFQDNLKCPQASICMCPECFYGTQCQFTTKGFGLSLDAILGYHIRPHVALQHQSSTVQGPV</sequence>
<evidence type="ECO:0000256" key="1">
    <source>
        <dbReference type="ARBA" id="ARBA00004167"/>
    </source>
</evidence>
<name>A0A813VZ41_9BILA</name>
<evidence type="ECO:0000256" key="6">
    <source>
        <dbReference type="ARBA" id="ARBA00023157"/>
    </source>
</evidence>
<dbReference type="PROSITE" id="PS01186">
    <property type="entry name" value="EGF_2"/>
    <property type="match status" value="2"/>
</dbReference>